<dbReference type="CDD" id="cd11613">
    <property type="entry name" value="SAF_AH_GD"/>
    <property type="match status" value="1"/>
</dbReference>
<reference evidence="4 5" key="1">
    <citation type="submission" date="2019-08" db="EMBL/GenBank/DDBJ databases">
        <title>Aureimonas fodiniaquatilis sp. nov., isolated from a coal mine wastewater.</title>
        <authorList>
            <person name="Kim W."/>
        </authorList>
    </citation>
    <scope>NUCLEOTIDE SEQUENCE [LARGE SCALE GENOMIC DNA]</scope>
    <source>
        <strain evidence="4 5">CAU 1482</strain>
    </source>
</reference>
<evidence type="ECO:0000256" key="1">
    <source>
        <dbReference type="ARBA" id="ARBA00010986"/>
    </source>
</evidence>
<dbReference type="InterPro" id="IPR052172">
    <property type="entry name" value="UxaA_altronate/galactarate_dh"/>
</dbReference>
<dbReference type="InterPro" id="IPR044144">
    <property type="entry name" value="SAF_UxaA/GarD"/>
</dbReference>
<sequence>MSSVNDVSATIILNQRDNVAVARLAVEPGTPVAPGVIASATIPSGHKVAVRHIAAGEPVLKYGQVIGTASRAIEPGEHIHLHNLEMQDSDVRHEFAADGRETPLLPENERRTFEGYLRPDGQVGTRNYIGIISSVNCSATVSRAIADHFNRGGGLNGFDNVDGVVALTHGTGCAINMKTEGYQYLIRTLNGYARNPNFGGILMIGLGCETNQISFITEKYGLEEGPFLRTMTIQQLGGTRKTIEVASDIIKEMLPAVNAVKRTTQPLSKLKVALQCGGSDGYSGISANPALGYAADLIVENGGTAVLSETPEIYGAEHLLTRRATTPAVAQKLMDRIEWWREYTARHGAELNNNPSHGNKAGGLTTILEKSLGAVAKGGSMPLEAVYEYAELIDQTGFVFMDTPGYDPVAVTGQVAGGCQLVVFTTGRGSVSGFKPAPCIKVATNNEMYTHMSDDMDINCGGIVTGEDSIEASGQRIFDKIIAVASGEAPLSETYDYGDNEFVPWQLGAVT</sequence>
<gene>
    <name evidence="4" type="ORF">FPY71_06050</name>
</gene>
<feature type="domain" description="SAF" evidence="3">
    <location>
        <begin position="17"/>
        <end position="85"/>
    </location>
</feature>
<dbReference type="GO" id="GO:0016829">
    <property type="term" value="F:lyase activity"/>
    <property type="evidence" value="ECO:0007669"/>
    <property type="project" value="UniProtKB-KW"/>
</dbReference>
<dbReference type="SMART" id="SM00858">
    <property type="entry name" value="SAF"/>
    <property type="match status" value="1"/>
</dbReference>
<evidence type="ECO:0000313" key="4">
    <source>
        <dbReference type="EMBL" id="KAA0972634.1"/>
    </source>
</evidence>
<organism evidence="4 5">
    <name type="scientific">Aureimonas fodinaquatilis</name>
    <dbReference type="NCBI Taxonomy" id="2565783"/>
    <lineage>
        <taxon>Bacteria</taxon>
        <taxon>Pseudomonadati</taxon>
        <taxon>Pseudomonadota</taxon>
        <taxon>Alphaproteobacteria</taxon>
        <taxon>Hyphomicrobiales</taxon>
        <taxon>Aurantimonadaceae</taxon>
        <taxon>Aureimonas</taxon>
    </lineage>
</organism>
<evidence type="ECO:0000259" key="3">
    <source>
        <dbReference type="SMART" id="SM00858"/>
    </source>
</evidence>
<dbReference type="AlphaFoldDB" id="A0A5B0E0N3"/>
<evidence type="ECO:0000256" key="2">
    <source>
        <dbReference type="ARBA" id="ARBA00023239"/>
    </source>
</evidence>
<dbReference type="Pfam" id="PF08666">
    <property type="entry name" value="SAF"/>
    <property type="match status" value="1"/>
</dbReference>
<dbReference type="Proteomes" id="UP000324738">
    <property type="component" value="Unassembled WGS sequence"/>
</dbReference>
<comment type="caution">
    <text evidence="4">The sequence shown here is derived from an EMBL/GenBank/DDBJ whole genome shotgun (WGS) entry which is preliminary data.</text>
</comment>
<dbReference type="Pfam" id="PF20629">
    <property type="entry name" value="GD_AH_C"/>
    <property type="match status" value="1"/>
</dbReference>
<dbReference type="EMBL" id="VTWH01000001">
    <property type="protein sequence ID" value="KAA0972634.1"/>
    <property type="molecule type" value="Genomic_DNA"/>
</dbReference>
<dbReference type="PANTHER" id="PTHR30536">
    <property type="entry name" value="ALTRONATE/GALACTARATE DEHYDRATASE"/>
    <property type="match status" value="1"/>
</dbReference>
<dbReference type="RefSeq" id="WP_149298527.1">
    <property type="nucleotide sequence ID" value="NZ_VTWH01000001.1"/>
</dbReference>
<proteinExistence type="inferred from homology"/>
<keyword evidence="5" id="KW-1185">Reference proteome</keyword>
<keyword evidence="2" id="KW-0456">Lyase</keyword>
<dbReference type="GO" id="GO:0019698">
    <property type="term" value="P:D-galacturonate catabolic process"/>
    <property type="evidence" value="ECO:0007669"/>
    <property type="project" value="TreeGrafter"/>
</dbReference>
<dbReference type="Pfam" id="PF04295">
    <property type="entry name" value="GD_AH_second"/>
    <property type="match status" value="1"/>
</dbReference>
<dbReference type="PANTHER" id="PTHR30536:SF5">
    <property type="entry name" value="ALTRONATE DEHYDRATASE"/>
    <property type="match status" value="1"/>
</dbReference>
<dbReference type="InterPro" id="IPR013974">
    <property type="entry name" value="SAF"/>
</dbReference>
<name>A0A5B0E0N3_9HYPH</name>
<dbReference type="InterPro" id="IPR048332">
    <property type="entry name" value="GD_AH_C"/>
</dbReference>
<evidence type="ECO:0000313" key="5">
    <source>
        <dbReference type="Proteomes" id="UP000324738"/>
    </source>
</evidence>
<protein>
    <submittedName>
        <fullName evidence="4">Altronate dehydratase</fullName>
    </submittedName>
</protein>
<dbReference type="Gene3D" id="2.30.130.110">
    <property type="match status" value="1"/>
</dbReference>
<dbReference type="InterPro" id="IPR007392">
    <property type="entry name" value="GD_AH_second"/>
</dbReference>
<dbReference type="OrthoDB" id="9804574at2"/>
<comment type="similarity">
    <text evidence="1">Belongs to the UxaA family.</text>
</comment>
<accession>A0A5B0E0N3</accession>